<keyword evidence="1" id="KW-0472">Membrane</keyword>
<dbReference type="EMBL" id="CP091871">
    <property type="protein sequence ID" value="WEU39831.1"/>
    <property type="molecule type" value="Genomic_DNA"/>
</dbReference>
<dbReference type="Proteomes" id="UP000186851">
    <property type="component" value="Chromosome"/>
</dbReference>
<protein>
    <submittedName>
        <fullName evidence="2">Uncharacterized protein</fullName>
    </submittedName>
</protein>
<dbReference type="AlphaFoldDB" id="A0AAF0D1B9"/>
<organism evidence="2 3">
    <name type="scientific">Odinarchaeota yellowstonii (strain LCB_4)</name>
    <dbReference type="NCBI Taxonomy" id="1841599"/>
    <lineage>
        <taxon>Archaea</taxon>
        <taxon>Promethearchaeati</taxon>
        <taxon>Candidatus Odinarchaeota</taxon>
        <taxon>Candidatus Odinarchaeia</taxon>
        <taxon>Candidatus Odinarchaeales</taxon>
        <taxon>Candidatus Odinarchaeaceae</taxon>
        <taxon>Candidatus Odinarchaeum</taxon>
    </lineage>
</organism>
<reference evidence="2" key="2">
    <citation type="journal article" date="2022" name="Nat. Microbiol.">
        <title>A closed Candidatus Odinarchaeum chromosome exposes Asgard archaeal viruses.</title>
        <authorList>
            <person name="Tamarit D."/>
            <person name="Caceres E.F."/>
            <person name="Krupovic M."/>
            <person name="Nijland R."/>
            <person name="Eme L."/>
            <person name="Robinson N.P."/>
            <person name="Ettema T.J.G."/>
        </authorList>
    </citation>
    <scope>NUCLEOTIDE SEQUENCE</scope>
    <source>
        <strain evidence="2">LCB_4</strain>
    </source>
</reference>
<feature type="transmembrane region" description="Helical" evidence="1">
    <location>
        <begin position="497"/>
        <end position="517"/>
    </location>
</feature>
<proteinExistence type="predicted"/>
<keyword evidence="1" id="KW-1133">Transmembrane helix</keyword>
<accession>A0AAF0D1B9</accession>
<dbReference type="KEGG" id="oyw:OdinLCB4_005000"/>
<evidence type="ECO:0000313" key="3">
    <source>
        <dbReference type="Proteomes" id="UP000186851"/>
    </source>
</evidence>
<keyword evidence="1" id="KW-0812">Transmembrane</keyword>
<name>A0AAF0D1B9_ODILC</name>
<gene>
    <name evidence="2" type="ORF">OdinLCB4_005000</name>
</gene>
<sequence>MNKSALKVFALSMALLLAVGLAAPTLIQARPSQLPDEYEFIGHRFTETYWSTRINWIDVFKEVVAGLQSNLPPELGGNLSGLLRPELNNLEVWTYHAFVNQYNYWMFYSGFEYAQFTNGSLNINGTMPMQTIIQSYRTSTGLEVYSLQTYLLIAVFNDTNSDGVFTNGSDSAYLTVGFSFNLTDFLGEFTNSTLAQQIFNSSMLVTTEPLTQVDNGYTWGMTYKDIKLLIIDPEGGELLGLMTISELGFRYVLAFDQTNGKVTVNTYYTIGEPRLLLTRDGRVYVNDRNAGIYNLTEFITDNNLVLGLVNLQLTSIIDPYHHPVTAVTHNNTEIGNTTEDEDLSDGWYTVYTGEERVFQVDFASKQSYTTIHPNGTNTGDHHLAIARLYNAYLGEGILNAPVYAISAALINLPSVIAVLYMSDNLLAGLRALFGILFPFIPNGETILEEINTHFPLNIEASANYYVIYYPEWNGQRIEHDPVFIAFANLSVLLNPAILVPLVVIGIVAVVVIAMVAIRRRR</sequence>
<reference evidence="2" key="1">
    <citation type="journal article" date="2017" name="Nature">
        <title>Asgard archaea illuminate the origin of eukaryotic cellular complexity.</title>
        <authorList>
            <person name="Zaremba-Niedzwiedzka K."/>
            <person name="Caceres E.F."/>
            <person name="Saw J.H."/>
            <person name="Backstrom D."/>
            <person name="Juzokaite L."/>
            <person name="Vancaester E."/>
            <person name="Seitz K.W."/>
            <person name="Anantharaman K."/>
            <person name="Starnawski P."/>
            <person name="Kjeldsen K.U."/>
            <person name="Scott M.B."/>
            <person name="Nunoura T."/>
            <person name="Banfield J.F."/>
            <person name="Schramm A."/>
            <person name="Baker B.J."/>
            <person name="Spang A."/>
            <person name="Ettema T.J.G."/>
        </authorList>
    </citation>
    <scope>NUCLEOTIDE SEQUENCE</scope>
    <source>
        <strain evidence="2">LCB_4</strain>
    </source>
</reference>
<evidence type="ECO:0000256" key="1">
    <source>
        <dbReference type="SAM" id="Phobius"/>
    </source>
</evidence>
<evidence type="ECO:0000313" key="2">
    <source>
        <dbReference type="EMBL" id="WEU39831.1"/>
    </source>
</evidence>